<organism evidence="1 2">
    <name type="scientific">Ralstonia insidiosa</name>
    <dbReference type="NCBI Taxonomy" id="190721"/>
    <lineage>
        <taxon>Bacteria</taxon>
        <taxon>Pseudomonadati</taxon>
        <taxon>Pseudomonadota</taxon>
        <taxon>Betaproteobacteria</taxon>
        <taxon>Burkholderiales</taxon>
        <taxon>Burkholderiaceae</taxon>
        <taxon>Ralstonia</taxon>
    </lineage>
</organism>
<evidence type="ECO:0000313" key="1">
    <source>
        <dbReference type="EMBL" id="ANJ73954.1"/>
    </source>
</evidence>
<proteinExistence type="predicted"/>
<dbReference type="Proteomes" id="UP000078572">
    <property type="component" value="Chromosome 1"/>
</dbReference>
<protein>
    <submittedName>
        <fullName evidence="1">Uncharacterized protein</fullName>
    </submittedName>
</protein>
<dbReference type="AlphaFoldDB" id="A0A192A0P3"/>
<accession>A0A192A0P3</accession>
<name>A0A192A0P3_9RALS</name>
<reference evidence="2" key="1">
    <citation type="submission" date="2016-06" db="EMBL/GenBank/DDBJ databases">
        <authorList>
            <person name="Xu Y."/>
            <person name="Nagy A."/>
            <person name="Yan X."/>
            <person name="Kim S.W."/>
            <person name="Haley B."/>
            <person name="Liu N.T."/>
            <person name="Nou X."/>
        </authorList>
    </citation>
    <scope>NUCLEOTIDE SEQUENCE [LARGE SCALE GENOMIC DNA]</scope>
    <source>
        <strain evidence="2">ATCC 49129</strain>
    </source>
</reference>
<evidence type="ECO:0000313" key="2">
    <source>
        <dbReference type="Proteomes" id="UP000078572"/>
    </source>
</evidence>
<gene>
    <name evidence="1" type="ORF">A9Y76_16510</name>
</gene>
<dbReference type="GeneID" id="61527626"/>
<dbReference type="OrthoDB" id="8925993at2"/>
<dbReference type="RefSeq" id="WP_064805548.1">
    <property type="nucleotide sequence ID" value="NZ_CP016022.1"/>
</dbReference>
<keyword evidence="2" id="KW-1185">Reference proteome</keyword>
<sequence>MTPVNRFKLQGHIGPYKSWPGHSRVFVDGTLHRSLAVPGYILLHQYETSLGYVFITNYDCLFEEAITVTLVSAGLDRVIGFETISTWYTTYLLEEVEWLDEQHFRFTCDGFHGDWLVTLRAHHAPPSAPSVSITRRADGTSPTPPLQRIGGD</sequence>
<dbReference type="EMBL" id="CP016022">
    <property type="protein sequence ID" value="ANJ73954.1"/>
    <property type="molecule type" value="Genomic_DNA"/>
</dbReference>